<keyword evidence="2" id="KW-1185">Reference proteome</keyword>
<dbReference type="OrthoDB" id="972532at2759"/>
<reference evidence="1 2" key="1">
    <citation type="journal article" date="2019" name="Genome Biol. Evol.">
        <title>Insights into the evolution of the New World diploid cottons (Gossypium, subgenus Houzingenia) based on genome sequencing.</title>
        <authorList>
            <person name="Grover C.E."/>
            <person name="Arick M.A. 2nd"/>
            <person name="Thrash A."/>
            <person name="Conover J.L."/>
            <person name="Sanders W.S."/>
            <person name="Peterson D.G."/>
            <person name="Frelichowski J.E."/>
            <person name="Scheffler J.A."/>
            <person name="Scheffler B.E."/>
            <person name="Wendel J.F."/>
        </authorList>
    </citation>
    <scope>NUCLEOTIDE SEQUENCE [LARGE SCALE GENOMIC DNA]</scope>
    <source>
        <strain evidence="1">5</strain>
        <tissue evidence="1">Leaf</tissue>
    </source>
</reference>
<evidence type="ECO:0000313" key="2">
    <source>
        <dbReference type="Proteomes" id="UP000593579"/>
    </source>
</evidence>
<sequence>MSNEIVQKLAYNILALKEMELGKLDEDIISELRKRLVMELGNSFLRQLYCLREAWNI</sequence>
<dbReference type="Proteomes" id="UP000593579">
    <property type="component" value="Unassembled WGS sequence"/>
</dbReference>
<accession>A0A7J9CI52</accession>
<name>A0A7J9CI52_GOSGO</name>
<protein>
    <submittedName>
        <fullName evidence="1">Uncharacterized protein</fullName>
    </submittedName>
</protein>
<evidence type="ECO:0000313" key="1">
    <source>
        <dbReference type="EMBL" id="MBA0747805.1"/>
    </source>
</evidence>
<gene>
    <name evidence="1" type="ORF">Gogos_004690</name>
</gene>
<dbReference type="AlphaFoldDB" id="A0A7J9CI52"/>
<organism evidence="1 2">
    <name type="scientific">Gossypium gossypioides</name>
    <name type="common">Mexican cotton</name>
    <name type="synonym">Selera gossypioides</name>
    <dbReference type="NCBI Taxonomy" id="34282"/>
    <lineage>
        <taxon>Eukaryota</taxon>
        <taxon>Viridiplantae</taxon>
        <taxon>Streptophyta</taxon>
        <taxon>Embryophyta</taxon>
        <taxon>Tracheophyta</taxon>
        <taxon>Spermatophyta</taxon>
        <taxon>Magnoliopsida</taxon>
        <taxon>eudicotyledons</taxon>
        <taxon>Gunneridae</taxon>
        <taxon>Pentapetalae</taxon>
        <taxon>rosids</taxon>
        <taxon>malvids</taxon>
        <taxon>Malvales</taxon>
        <taxon>Malvaceae</taxon>
        <taxon>Malvoideae</taxon>
        <taxon>Gossypium</taxon>
    </lineage>
</organism>
<comment type="caution">
    <text evidence="1">The sequence shown here is derived from an EMBL/GenBank/DDBJ whole genome shotgun (WGS) entry which is preliminary data.</text>
</comment>
<dbReference type="EMBL" id="JABEZY010000010">
    <property type="protein sequence ID" value="MBA0747805.1"/>
    <property type="molecule type" value="Genomic_DNA"/>
</dbReference>
<proteinExistence type="predicted"/>